<name>F1Z787_9SPHN</name>
<evidence type="ECO:0000256" key="10">
    <source>
        <dbReference type="ARBA" id="ARBA00023237"/>
    </source>
</evidence>
<gene>
    <name evidence="16" type="ORF">Y88_2683</name>
</gene>
<keyword evidence="3 11" id="KW-1134">Transmembrane beta strand</keyword>
<dbReference type="InterPro" id="IPR000531">
    <property type="entry name" value="Beta-barrel_TonB"/>
</dbReference>
<evidence type="ECO:0000313" key="17">
    <source>
        <dbReference type="Proteomes" id="UP000004728"/>
    </source>
</evidence>
<keyword evidence="6" id="KW-0408">Iron</keyword>
<organism evidence="16 17">
    <name type="scientific">Novosphingobium nitrogenifigens DSM 19370</name>
    <dbReference type="NCBI Taxonomy" id="983920"/>
    <lineage>
        <taxon>Bacteria</taxon>
        <taxon>Pseudomonadati</taxon>
        <taxon>Pseudomonadota</taxon>
        <taxon>Alphaproteobacteria</taxon>
        <taxon>Sphingomonadales</taxon>
        <taxon>Sphingomonadaceae</taxon>
        <taxon>Novosphingobium</taxon>
    </lineage>
</organism>
<evidence type="ECO:0000256" key="13">
    <source>
        <dbReference type="SAM" id="SignalP"/>
    </source>
</evidence>
<evidence type="ECO:0000256" key="1">
    <source>
        <dbReference type="ARBA" id="ARBA00004571"/>
    </source>
</evidence>
<keyword evidence="5 11" id="KW-0812">Transmembrane</keyword>
<reference evidence="16 17" key="1">
    <citation type="journal article" date="2012" name="J. Bacteriol.">
        <title>Draft Genome Sequence of Novosphingobium nitrogenifigens Y88T.</title>
        <authorList>
            <person name="Strabala T.J."/>
            <person name="Macdonald L."/>
            <person name="Liu V."/>
            <person name="Smit A.M."/>
        </authorList>
    </citation>
    <scope>NUCLEOTIDE SEQUENCE [LARGE SCALE GENOMIC DNA]</scope>
    <source>
        <strain evidence="16 17">DSM 19370</strain>
    </source>
</reference>
<keyword evidence="13" id="KW-0732">Signal</keyword>
<evidence type="ECO:0000256" key="5">
    <source>
        <dbReference type="ARBA" id="ARBA00022692"/>
    </source>
</evidence>
<evidence type="ECO:0000256" key="2">
    <source>
        <dbReference type="ARBA" id="ARBA00022448"/>
    </source>
</evidence>
<dbReference type="STRING" id="983920.Y88_2683"/>
<keyword evidence="16" id="KW-0675">Receptor</keyword>
<evidence type="ECO:0000256" key="7">
    <source>
        <dbReference type="ARBA" id="ARBA00023065"/>
    </source>
</evidence>
<dbReference type="InterPro" id="IPR039426">
    <property type="entry name" value="TonB-dep_rcpt-like"/>
</dbReference>
<evidence type="ECO:0000256" key="4">
    <source>
        <dbReference type="ARBA" id="ARBA00022496"/>
    </source>
</evidence>
<comment type="similarity">
    <text evidence="11 12">Belongs to the TonB-dependent receptor family.</text>
</comment>
<dbReference type="InterPro" id="IPR036942">
    <property type="entry name" value="Beta-barrel_TonB_sf"/>
</dbReference>
<comment type="caution">
    <text evidence="16">The sequence shown here is derived from an EMBL/GenBank/DDBJ whole genome shotgun (WGS) entry which is preliminary data.</text>
</comment>
<feature type="domain" description="TonB-dependent receptor-like beta-barrel" evidence="14">
    <location>
        <begin position="277"/>
        <end position="734"/>
    </location>
</feature>
<dbReference type="CDD" id="cd01347">
    <property type="entry name" value="ligand_gated_channel"/>
    <property type="match status" value="1"/>
</dbReference>
<dbReference type="FunCoup" id="F1Z787">
    <property type="interactions" value="51"/>
</dbReference>
<dbReference type="Pfam" id="PF00593">
    <property type="entry name" value="TonB_dep_Rec_b-barrel"/>
    <property type="match status" value="1"/>
</dbReference>
<keyword evidence="7" id="KW-0406">Ion transport</keyword>
<dbReference type="Pfam" id="PF07715">
    <property type="entry name" value="Plug"/>
    <property type="match status" value="1"/>
</dbReference>
<dbReference type="Gene3D" id="2.40.170.20">
    <property type="entry name" value="TonB-dependent receptor, beta-barrel domain"/>
    <property type="match status" value="1"/>
</dbReference>
<evidence type="ECO:0000256" key="12">
    <source>
        <dbReference type="RuleBase" id="RU003357"/>
    </source>
</evidence>
<dbReference type="InParanoid" id="F1Z787"/>
<keyword evidence="10 11" id="KW-0998">Cell outer membrane</keyword>
<keyword evidence="9 11" id="KW-0472">Membrane</keyword>
<dbReference type="AlphaFoldDB" id="F1Z787"/>
<feature type="domain" description="TonB-dependent receptor plug" evidence="15">
    <location>
        <begin position="77"/>
        <end position="184"/>
    </location>
</feature>
<evidence type="ECO:0000259" key="15">
    <source>
        <dbReference type="Pfam" id="PF07715"/>
    </source>
</evidence>
<keyword evidence="2 11" id="KW-0813">Transport</keyword>
<evidence type="ECO:0000256" key="9">
    <source>
        <dbReference type="ARBA" id="ARBA00023136"/>
    </source>
</evidence>
<dbReference type="GO" id="GO:0009279">
    <property type="term" value="C:cell outer membrane"/>
    <property type="evidence" value="ECO:0007669"/>
    <property type="project" value="UniProtKB-SubCell"/>
</dbReference>
<dbReference type="PROSITE" id="PS52016">
    <property type="entry name" value="TONB_DEPENDENT_REC_3"/>
    <property type="match status" value="1"/>
</dbReference>
<evidence type="ECO:0000256" key="8">
    <source>
        <dbReference type="ARBA" id="ARBA00023077"/>
    </source>
</evidence>
<dbReference type="Proteomes" id="UP000004728">
    <property type="component" value="Unassembled WGS sequence"/>
</dbReference>
<dbReference type="PANTHER" id="PTHR32552">
    <property type="entry name" value="FERRICHROME IRON RECEPTOR-RELATED"/>
    <property type="match status" value="1"/>
</dbReference>
<comment type="subcellular location">
    <subcellularLocation>
        <location evidence="1 11">Cell outer membrane</location>
        <topology evidence="1 11">Multi-pass membrane protein</topology>
    </subcellularLocation>
</comment>
<evidence type="ECO:0000256" key="6">
    <source>
        <dbReference type="ARBA" id="ARBA00023004"/>
    </source>
</evidence>
<accession>F1Z787</accession>
<keyword evidence="17" id="KW-1185">Reference proteome</keyword>
<dbReference type="GO" id="GO:0006826">
    <property type="term" value="P:iron ion transport"/>
    <property type="evidence" value="ECO:0007669"/>
    <property type="project" value="UniProtKB-KW"/>
</dbReference>
<dbReference type="InterPro" id="IPR012910">
    <property type="entry name" value="Plug_dom"/>
</dbReference>
<dbReference type="HOGENOM" id="CLU_008287_15_0_5"/>
<evidence type="ECO:0000256" key="11">
    <source>
        <dbReference type="PROSITE-ProRule" id="PRU01360"/>
    </source>
</evidence>
<proteinExistence type="inferred from homology"/>
<keyword evidence="4" id="KW-0410">Iron transport</keyword>
<dbReference type="PANTHER" id="PTHR32552:SF81">
    <property type="entry name" value="TONB-DEPENDENT OUTER MEMBRANE RECEPTOR"/>
    <property type="match status" value="1"/>
</dbReference>
<keyword evidence="8 12" id="KW-0798">TonB box</keyword>
<sequence length="770" mass="82691">MPTDRPHDAGQVKKGRETMKSILTTGTAAFALAMALGGGASAHAAEPEANAAEPQAAEAAPSVPDIIVTAQRRKESAQSIPVAITAIGSEQIAKTGIVGIDNIATKVPNFYFGSFGAVRPQLYIRGIGTRSFDPGSESSVGVFVDDVYYGRSSGSFGAMKDIERIEVLRGPQGTLYGRNTIGGAINVITKAPTDHWTGDFEAGGSNYNGWNLFGAVGGPIAGDKVTARVAAWTTQRDGYSLNLATGHRFQGVDNTGGRLRVTLKPTDGLKIDLGADFMIDGNKGAFAGFNQGTSANPNAVFFANPAFTATPAQSLYEGYLSHDPVLSRHAQTYSAKVDYALEDLSITSITSYRHLHSYDGRELEGSSLDVLQQLTRERSNQLTQEVRLTSAPSGHLSFGGKLDWIVGFYYYHDSSSRIDTFPMGQNWAYYSVTTSATDVAGSIYGANAWAFFGQAAWHITDKLTLTLGGRYSNDKKWATQSGSNTNPGLPLIPVPFATTNRIASSSTDPRVVIDYKINRDVKLYASYSTGYKGGGFQYIPFSLAVANTTFRPETLTAYEAGFKSDWFGRALRVNGSLFWYDYKNLQVARIIGSVSSATALIDNAASSTIKGVELEIVAHPTAHTTIGGSYGYLDAKYDNFVYNASTDFSNTTMVRSPKHSFSVNAEQTIPLGGNKVLTLRADYSYMTRFFHEPGQGELAYGVGTPLTAEGGYGLLNFRAGVDIGALRITGFVTNATDTAYRRTILYLPNGSSVGFAGEPRMYGGSIGYHF</sequence>
<dbReference type="eggNOG" id="COG4771">
    <property type="taxonomic scope" value="Bacteria"/>
</dbReference>
<evidence type="ECO:0000256" key="3">
    <source>
        <dbReference type="ARBA" id="ARBA00022452"/>
    </source>
</evidence>
<evidence type="ECO:0000259" key="14">
    <source>
        <dbReference type="Pfam" id="PF00593"/>
    </source>
</evidence>
<dbReference type="EMBL" id="AEWJ01000027">
    <property type="protein sequence ID" value="EGD59505.1"/>
    <property type="molecule type" value="Genomic_DNA"/>
</dbReference>
<feature type="signal peptide" evidence="13">
    <location>
        <begin position="1"/>
        <end position="44"/>
    </location>
</feature>
<feature type="chain" id="PRO_5003277807" evidence="13">
    <location>
        <begin position="45"/>
        <end position="770"/>
    </location>
</feature>
<evidence type="ECO:0000313" key="16">
    <source>
        <dbReference type="EMBL" id="EGD59505.1"/>
    </source>
</evidence>
<protein>
    <submittedName>
        <fullName evidence="16">TonB-dependent receptor</fullName>
    </submittedName>
</protein>
<dbReference type="SUPFAM" id="SSF56935">
    <property type="entry name" value="Porins"/>
    <property type="match status" value="1"/>
</dbReference>